<dbReference type="Proteomes" id="UP000092730">
    <property type="component" value="Chromosome 8"/>
</dbReference>
<evidence type="ECO:0000313" key="2">
    <source>
        <dbReference type="EMBL" id="WVW86682.1"/>
    </source>
</evidence>
<dbReference type="EMBL" id="KI894025">
    <property type="protein sequence ID" value="OCF22228.1"/>
    <property type="molecule type" value="Genomic_DNA"/>
</dbReference>
<dbReference type="AlphaFoldDB" id="A0A1B9FTZ5"/>
<reference evidence="2" key="2">
    <citation type="submission" date="2013-07" db="EMBL/GenBank/DDBJ databases">
        <authorList>
            <consortium name="The Broad Institute Genome Sequencing Platform"/>
            <person name="Cuomo C."/>
            <person name="Litvintseva A."/>
            <person name="Chen Y."/>
            <person name="Heitman J."/>
            <person name="Sun S."/>
            <person name="Springer D."/>
            <person name="Dromer F."/>
            <person name="Young S.K."/>
            <person name="Zeng Q."/>
            <person name="Gargeya S."/>
            <person name="Fitzgerald M."/>
            <person name="Abouelleil A."/>
            <person name="Alvarado L."/>
            <person name="Berlin A.M."/>
            <person name="Chapman S.B."/>
            <person name="Dewar J."/>
            <person name="Goldberg J."/>
            <person name="Griggs A."/>
            <person name="Gujja S."/>
            <person name="Hansen M."/>
            <person name="Howarth C."/>
            <person name="Imamovic A."/>
            <person name="Larimer J."/>
            <person name="McCowan C."/>
            <person name="Murphy C."/>
            <person name="Pearson M."/>
            <person name="Priest M."/>
            <person name="Roberts A."/>
            <person name="Saif S."/>
            <person name="Shea T."/>
            <person name="Sykes S."/>
            <person name="Wortman J."/>
            <person name="Nusbaum C."/>
            <person name="Birren B."/>
        </authorList>
    </citation>
    <scope>NUCLEOTIDE SEQUENCE</scope>
    <source>
        <strain evidence="2">CBS 10118</strain>
    </source>
</reference>
<dbReference type="EMBL" id="CP144548">
    <property type="protein sequence ID" value="WVW86682.1"/>
    <property type="molecule type" value="Genomic_DNA"/>
</dbReference>
<sequence length="179" mass="20652">MKHCSSSPEYINSQGEFTKTIWLEHNKEFARAREYAWAVGALHSLGPDYESYVQRLEGNIRRRLLGTLGRTEANEAMNTWIRKNSEKVIKTTWDLAKHTKDGLYRLDSALELLAESPSIKLTRMRNPQRLGRMGTKVETYHGRVDCWNMRNPGTNENVYSEWLGDRDISGQGNEESSED</sequence>
<evidence type="ECO:0000313" key="1">
    <source>
        <dbReference type="EMBL" id="OCF22228.1"/>
    </source>
</evidence>
<evidence type="ECO:0000313" key="3">
    <source>
        <dbReference type="Proteomes" id="UP000092730"/>
    </source>
</evidence>
<reference evidence="1" key="1">
    <citation type="submission" date="2013-07" db="EMBL/GenBank/DDBJ databases">
        <title>The Genome Sequence of Cryptococcus bestiolae CBS10118.</title>
        <authorList>
            <consortium name="The Broad Institute Genome Sequencing Platform"/>
            <person name="Cuomo C."/>
            <person name="Litvintseva A."/>
            <person name="Chen Y."/>
            <person name="Heitman J."/>
            <person name="Sun S."/>
            <person name="Springer D."/>
            <person name="Dromer F."/>
            <person name="Young S.K."/>
            <person name="Zeng Q."/>
            <person name="Gargeya S."/>
            <person name="Fitzgerald M."/>
            <person name="Abouelleil A."/>
            <person name="Alvarado L."/>
            <person name="Berlin A.M."/>
            <person name="Chapman S.B."/>
            <person name="Dewar J."/>
            <person name="Goldberg J."/>
            <person name="Griggs A."/>
            <person name="Gujja S."/>
            <person name="Hansen M."/>
            <person name="Howarth C."/>
            <person name="Imamovic A."/>
            <person name="Larimer J."/>
            <person name="McCowan C."/>
            <person name="Murphy C."/>
            <person name="Pearson M."/>
            <person name="Priest M."/>
            <person name="Roberts A."/>
            <person name="Saif S."/>
            <person name="Shea T."/>
            <person name="Sykes S."/>
            <person name="Wortman J."/>
            <person name="Nusbaum C."/>
            <person name="Birren B."/>
        </authorList>
    </citation>
    <scope>NUCLEOTIDE SEQUENCE [LARGE SCALE GENOMIC DNA]</scope>
    <source>
        <strain evidence="1">CBS 10118</strain>
    </source>
</reference>
<reference evidence="2" key="4">
    <citation type="submission" date="2024-02" db="EMBL/GenBank/DDBJ databases">
        <title>Comparative genomics of Cryptococcus and Kwoniella reveals pathogenesis evolution and contrasting modes of karyotype evolution via chromosome fusion or intercentromeric recombination.</title>
        <authorList>
            <person name="Coelho M.A."/>
            <person name="David-Palma M."/>
            <person name="Shea T."/>
            <person name="Bowers K."/>
            <person name="McGinley-Smith S."/>
            <person name="Mohammad A.W."/>
            <person name="Gnirke A."/>
            <person name="Yurkov A.M."/>
            <person name="Nowrousian M."/>
            <person name="Sun S."/>
            <person name="Cuomo C.A."/>
            <person name="Heitman J."/>
        </authorList>
    </citation>
    <scope>NUCLEOTIDE SEQUENCE</scope>
    <source>
        <strain evidence="2">CBS 10118</strain>
    </source>
</reference>
<dbReference type="VEuPathDB" id="FungiDB:I302_07873"/>
<dbReference type="GeneID" id="30212272"/>
<proteinExistence type="predicted"/>
<dbReference type="RefSeq" id="XP_019043298.1">
    <property type="nucleotide sequence ID" value="XM_019194462.1"/>
</dbReference>
<organism evidence="1">
    <name type="scientific">Kwoniella bestiolae CBS 10118</name>
    <dbReference type="NCBI Taxonomy" id="1296100"/>
    <lineage>
        <taxon>Eukaryota</taxon>
        <taxon>Fungi</taxon>
        <taxon>Dikarya</taxon>
        <taxon>Basidiomycota</taxon>
        <taxon>Agaricomycotina</taxon>
        <taxon>Tremellomycetes</taxon>
        <taxon>Tremellales</taxon>
        <taxon>Cryptococcaceae</taxon>
        <taxon>Kwoniella</taxon>
    </lineage>
</organism>
<accession>A0A1B9FTZ5</accession>
<reference evidence="1" key="3">
    <citation type="submission" date="2014-01" db="EMBL/GenBank/DDBJ databases">
        <title>Evolution of pathogenesis and genome organization in the Tremellales.</title>
        <authorList>
            <person name="Cuomo C."/>
            <person name="Litvintseva A."/>
            <person name="Heitman J."/>
            <person name="Chen Y."/>
            <person name="Sun S."/>
            <person name="Springer D."/>
            <person name="Dromer F."/>
            <person name="Young S."/>
            <person name="Zeng Q."/>
            <person name="Chapman S."/>
            <person name="Gujja S."/>
            <person name="Saif S."/>
            <person name="Birren B."/>
        </authorList>
    </citation>
    <scope>NUCLEOTIDE SEQUENCE</scope>
    <source>
        <strain evidence="1">CBS 10118</strain>
    </source>
</reference>
<keyword evidence="3" id="KW-1185">Reference proteome</keyword>
<gene>
    <name evidence="1" type="ORF">I302_07873</name>
    <name evidence="2" type="ORF">I302_108736</name>
</gene>
<name>A0A1B9FTZ5_9TREE</name>
<protein>
    <submittedName>
        <fullName evidence="1">Uncharacterized protein</fullName>
    </submittedName>
</protein>
<dbReference type="KEGG" id="kbi:30212272"/>